<keyword evidence="2" id="KW-0732">Signal</keyword>
<evidence type="ECO:0000313" key="3">
    <source>
        <dbReference type="EMBL" id="GAA4064485.1"/>
    </source>
</evidence>
<evidence type="ECO:0000313" key="4">
    <source>
        <dbReference type="Proteomes" id="UP001499984"/>
    </source>
</evidence>
<dbReference type="RefSeq" id="WP_345015171.1">
    <property type="nucleotide sequence ID" value="NZ_BAAAZY010000011.1"/>
</dbReference>
<evidence type="ECO:0000256" key="1">
    <source>
        <dbReference type="SAM" id="MobiDB-lite"/>
    </source>
</evidence>
<dbReference type="PROSITE" id="PS51257">
    <property type="entry name" value="PROKAR_LIPOPROTEIN"/>
    <property type="match status" value="1"/>
</dbReference>
<name>A0ABP7VCT6_9ACTN</name>
<gene>
    <name evidence="3" type="ORF">GCM10022233_43430</name>
</gene>
<feature type="chain" id="PRO_5045199671" description="GerMN domain-containing protein" evidence="2">
    <location>
        <begin position="28"/>
        <end position="222"/>
    </location>
</feature>
<evidence type="ECO:0008006" key="5">
    <source>
        <dbReference type="Google" id="ProtNLM"/>
    </source>
</evidence>
<reference evidence="4" key="1">
    <citation type="journal article" date="2019" name="Int. J. Syst. Evol. Microbiol.">
        <title>The Global Catalogue of Microorganisms (GCM) 10K type strain sequencing project: providing services to taxonomists for standard genome sequencing and annotation.</title>
        <authorList>
            <consortium name="The Broad Institute Genomics Platform"/>
            <consortium name="The Broad Institute Genome Sequencing Center for Infectious Disease"/>
            <person name="Wu L."/>
            <person name="Ma J."/>
        </authorList>
    </citation>
    <scope>NUCLEOTIDE SEQUENCE [LARGE SCALE GENOMIC DNA]</scope>
    <source>
        <strain evidence="4">JCM 16925</strain>
    </source>
</reference>
<feature type="region of interest" description="Disordered" evidence="1">
    <location>
        <begin position="185"/>
        <end position="222"/>
    </location>
</feature>
<comment type="caution">
    <text evidence="3">The sequence shown here is derived from an EMBL/GenBank/DDBJ whole genome shotgun (WGS) entry which is preliminary data.</text>
</comment>
<evidence type="ECO:0000256" key="2">
    <source>
        <dbReference type="SAM" id="SignalP"/>
    </source>
</evidence>
<protein>
    <recommendedName>
        <fullName evidence="5">GerMN domain-containing protein</fullName>
    </recommendedName>
</protein>
<feature type="compositionally biased region" description="Polar residues" evidence="1">
    <location>
        <begin position="85"/>
        <end position="95"/>
    </location>
</feature>
<dbReference type="EMBL" id="BAAAZY010000011">
    <property type="protein sequence ID" value="GAA4064485.1"/>
    <property type="molecule type" value="Genomic_DNA"/>
</dbReference>
<feature type="region of interest" description="Disordered" evidence="1">
    <location>
        <begin position="78"/>
        <end position="100"/>
    </location>
</feature>
<organism evidence="3 4">
    <name type="scientific">Streptomyces shaanxiensis</name>
    <dbReference type="NCBI Taxonomy" id="653357"/>
    <lineage>
        <taxon>Bacteria</taxon>
        <taxon>Bacillati</taxon>
        <taxon>Actinomycetota</taxon>
        <taxon>Actinomycetes</taxon>
        <taxon>Kitasatosporales</taxon>
        <taxon>Streptomycetaceae</taxon>
        <taxon>Streptomyces</taxon>
    </lineage>
</organism>
<proteinExistence type="predicted"/>
<accession>A0ABP7VCT6</accession>
<dbReference type="Proteomes" id="UP001499984">
    <property type="component" value="Unassembled WGS sequence"/>
</dbReference>
<keyword evidence="4" id="KW-1185">Reference proteome</keyword>
<sequence length="222" mass="22412">MRRARTRRRAAPVAVALAFAAAVPLLGGCGIQETDVIEAGGPASFQAFLDRDYDMLLFFRSPDGGLSAVIRTTEPPAEFGDAYAQSGSGDQNSSDPAGPVPTEKVVLALLAGPRKEDRAAGLSTSLPAARPGGTVEVDLSPDGKVTTRLPLALEGLSSTALRQLTCTIAYSQDADGQVTVELTGQDGASRSGTCGLAPGSTGSAPAEPAVRAGTTPTGKSGG</sequence>
<feature type="signal peptide" evidence="2">
    <location>
        <begin position="1"/>
        <end position="27"/>
    </location>
</feature>